<evidence type="ECO:0000256" key="1">
    <source>
        <dbReference type="SAM" id="MobiDB-lite"/>
    </source>
</evidence>
<gene>
    <name evidence="4" type="ORF">EFW17_10040</name>
</gene>
<evidence type="ECO:0000259" key="3">
    <source>
        <dbReference type="Pfam" id="PF00174"/>
    </source>
</evidence>
<feature type="region of interest" description="Disordered" evidence="1">
    <location>
        <begin position="479"/>
        <end position="519"/>
    </location>
</feature>
<dbReference type="SUPFAM" id="SSF81296">
    <property type="entry name" value="E set domains"/>
    <property type="match status" value="1"/>
</dbReference>
<comment type="caution">
    <text evidence="4">The sequence shown here is derived from an EMBL/GenBank/DDBJ whole genome shotgun (WGS) entry which is preliminary data.</text>
</comment>
<feature type="compositionally biased region" description="Basic and acidic residues" evidence="1">
    <location>
        <begin position="479"/>
        <end position="493"/>
    </location>
</feature>
<organism evidence="4 5">
    <name type="scientific">Halostreptopolyspora alba</name>
    <dbReference type="NCBI Taxonomy" id="2487137"/>
    <lineage>
        <taxon>Bacteria</taxon>
        <taxon>Bacillati</taxon>
        <taxon>Actinomycetota</taxon>
        <taxon>Actinomycetes</taxon>
        <taxon>Streptosporangiales</taxon>
        <taxon>Nocardiopsidaceae</taxon>
        <taxon>Halostreptopolyspora</taxon>
    </lineage>
</organism>
<keyword evidence="2" id="KW-0472">Membrane</keyword>
<evidence type="ECO:0000313" key="5">
    <source>
        <dbReference type="Proteomes" id="UP000269198"/>
    </source>
</evidence>
<feature type="transmembrane region" description="Helical" evidence="2">
    <location>
        <begin position="104"/>
        <end position="122"/>
    </location>
</feature>
<dbReference type="SUPFAM" id="SSF56524">
    <property type="entry name" value="Oxidoreductase molybdopterin-binding domain"/>
    <property type="match status" value="1"/>
</dbReference>
<sequence>MAVAEVGGALTGPEATPLLAVGDAVVDLVPQPVKELAIALFGTADKVVLLGGMGVVLAGVAAGIGSLARGRRWIGDAGIALFGAIGVLAALTRPDSGPLDALPSLVGAAAAVGTLRLLLALAPEAPAAATPTGPMAGDTASGFEDGDGHGEPRARVGFDRRRFVAVAGATAALSGAVGTGARWYSSSRVDPAGTREAVSLPRPASPAPPLADGVELDVADQPPFFTPNEDFYRIDTVLSVPRIDARAWRLRVHGRGVTEREYTFDDLLNRSDLAERDITLACVSNQVGGSLVGNARWIGVPLAGLLREVGVRPPDEGGPADQLVSRSSDGMTIGTPVSDVMDGRDAMLALGMNGEPLPVRHGFPLRMVVPGLYGYVSACKWLVELELTTFDAFDAYWVPRGWSREAPVKTQSRIDTPGGADTLDAGTVTVAGVAWAQNVGIENVEVRVDEGVWHEATLAAEDTADTWRQWTFEWDASPGEHRLTVRATDRDGRTQTAEEAPPSPNGATGHHSVDVTVAS</sequence>
<dbReference type="Pfam" id="PF17957">
    <property type="entry name" value="Big_7"/>
    <property type="match status" value="1"/>
</dbReference>
<dbReference type="InterPro" id="IPR014756">
    <property type="entry name" value="Ig_E-set"/>
</dbReference>
<dbReference type="GO" id="GO:0008482">
    <property type="term" value="F:sulfite oxidase activity"/>
    <property type="evidence" value="ECO:0007669"/>
    <property type="project" value="TreeGrafter"/>
</dbReference>
<keyword evidence="2" id="KW-1133">Transmembrane helix</keyword>
<dbReference type="RefSeq" id="WP_123201160.1">
    <property type="nucleotide sequence ID" value="NZ_RJMB01000008.1"/>
</dbReference>
<dbReference type="GO" id="GO:0006790">
    <property type="term" value="P:sulfur compound metabolic process"/>
    <property type="evidence" value="ECO:0007669"/>
    <property type="project" value="TreeGrafter"/>
</dbReference>
<feature type="transmembrane region" description="Helical" evidence="2">
    <location>
        <begin position="47"/>
        <end position="67"/>
    </location>
</feature>
<dbReference type="Gene3D" id="3.90.420.10">
    <property type="entry name" value="Oxidoreductase, molybdopterin-binding domain"/>
    <property type="match status" value="1"/>
</dbReference>
<keyword evidence="2" id="KW-0812">Transmembrane</keyword>
<dbReference type="PANTHER" id="PTHR19372">
    <property type="entry name" value="SULFITE REDUCTASE"/>
    <property type="match status" value="1"/>
</dbReference>
<dbReference type="GO" id="GO:0020037">
    <property type="term" value="F:heme binding"/>
    <property type="evidence" value="ECO:0007669"/>
    <property type="project" value="TreeGrafter"/>
</dbReference>
<evidence type="ECO:0000313" key="4">
    <source>
        <dbReference type="EMBL" id="RNL85110.1"/>
    </source>
</evidence>
<dbReference type="EMBL" id="RJMB01000008">
    <property type="protein sequence ID" value="RNL85110.1"/>
    <property type="molecule type" value="Genomic_DNA"/>
</dbReference>
<reference evidence="4 5" key="1">
    <citation type="submission" date="2018-11" db="EMBL/GenBank/DDBJ databases">
        <title>The genome draft of YIM 96095.</title>
        <authorList>
            <person name="Tang S.-K."/>
            <person name="Chunyu W.-X."/>
            <person name="Feng Y.-Z."/>
        </authorList>
    </citation>
    <scope>NUCLEOTIDE SEQUENCE [LARGE SCALE GENOMIC DNA]</scope>
    <source>
        <strain evidence="4 5">YIM 96095</strain>
    </source>
</reference>
<dbReference type="AlphaFoldDB" id="A0A3N0EBA9"/>
<dbReference type="Gene3D" id="2.60.40.650">
    <property type="match status" value="1"/>
</dbReference>
<feature type="domain" description="Oxidoreductase molybdopterin-binding" evidence="3">
    <location>
        <begin position="239"/>
        <end position="397"/>
    </location>
</feature>
<dbReference type="PANTHER" id="PTHR19372:SF7">
    <property type="entry name" value="SULFITE OXIDASE, MITOCHONDRIAL"/>
    <property type="match status" value="1"/>
</dbReference>
<dbReference type="Pfam" id="PF00174">
    <property type="entry name" value="Oxidored_molyb"/>
    <property type="match status" value="1"/>
</dbReference>
<dbReference type="Proteomes" id="UP000269198">
    <property type="component" value="Unassembled WGS sequence"/>
</dbReference>
<feature type="transmembrane region" description="Helical" evidence="2">
    <location>
        <begin position="163"/>
        <end position="184"/>
    </location>
</feature>
<dbReference type="InterPro" id="IPR000572">
    <property type="entry name" value="OxRdtase_Mopterin-bd_dom"/>
</dbReference>
<name>A0A3N0EBA9_9ACTN</name>
<feature type="transmembrane region" description="Helical" evidence="2">
    <location>
        <begin position="74"/>
        <end position="92"/>
    </location>
</feature>
<keyword evidence="5" id="KW-1185">Reference proteome</keyword>
<proteinExistence type="predicted"/>
<dbReference type="InterPro" id="IPR036374">
    <property type="entry name" value="OxRdtase_Mopterin-bd_sf"/>
</dbReference>
<dbReference type="GO" id="GO:0043546">
    <property type="term" value="F:molybdopterin cofactor binding"/>
    <property type="evidence" value="ECO:0007669"/>
    <property type="project" value="TreeGrafter"/>
</dbReference>
<accession>A0A3N0EBA9</accession>
<dbReference type="OrthoDB" id="9795587at2"/>
<evidence type="ECO:0000256" key="2">
    <source>
        <dbReference type="SAM" id="Phobius"/>
    </source>
</evidence>
<protein>
    <submittedName>
        <fullName evidence="4">Molybdopterin-binding oxidoreductase</fullName>
    </submittedName>
</protein>